<dbReference type="PANTHER" id="PTHR48164:SF1">
    <property type="entry name" value="DOLICHYL-DIPHOSPHOOLIGOSACCHARIDE--PROTEIN GLYCOSYLTRANSFERASE SUBUNIT 4"/>
    <property type="match status" value="1"/>
</dbReference>
<comment type="similarity">
    <text evidence="2">Belongs to the OST4 family.</text>
</comment>
<reference evidence="10 11" key="1">
    <citation type="journal article" date="2018" name="G3 (Bethesda)">
        <title>A High-Quality Reference Genome for the Invasive Mosquitofish Gambusia affinis Using a Chicago Library.</title>
        <authorList>
            <person name="Hoffberg S.L."/>
            <person name="Troendle N.J."/>
            <person name="Glenn T.C."/>
            <person name="Mahmud O."/>
            <person name="Louha S."/>
            <person name="Chalopin D."/>
            <person name="Bennetzen J.L."/>
            <person name="Mauricio R."/>
        </authorList>
    </citation>
    <scope>NUCLEOTIDE SEQUENCE [LARGE SCALE GENOMIC DNA]</scope>
    <source>
        <strain evidence="10">NE01/NJP1002.9</strain>
        <tissue evidence="10">Muscle</tissue>
    </source>
</reference>
<dbReference type="AlphaFoldDB" id="A0A315W6Y7"/>
<evidence type="ECO:0000256" key="7">
    <source>
        <dbReference type="ARBA" id="ARBA00022989"/>
    </source>
</evidence>
<dbReference type="GO" id="GO:0008250">
    <property type="term" value="C:oligosaccharyltransferase complex"/>
    <property type="evidence" value="ECO:0007669"/>
    <property type="project" value="TreeGrafter"/>
</dbReference>
<keyword evidence="11" id="KW-1185">Reference proteome</keyword>
<evidence type="ECO:0000256" key="6">
    <source>
        <dbReference type="ARBA" id="ARBA00022968"/>
    </source>
</evidence>
<dbReference type="STRING" id="33528.ENSGAFP00000013531"/>
<dbReference type="InterPro" id="IPR036330">
    <property type="entry name" value="Ost4p_sf"/>
</dbReference>
<keyword evidence="8 9" id="KW-0472">Membrane</keyword>
<evidence type="ECO:0000256" key="2">
    <source>
        <dbReference type="ARBA" id="ARBA00007685"/>
    </source>
</evidence>
<evidence type="ECO:0000256" key="3">
    <source>
        <dbReference type="ARBA" id="ARBA00017662"/>
    </source>
</evidence>
<evidence type="ECO:0000256" key="1">
    <source>
        <dbReference type="ARBA" id="ARBA00004643"/>
    </source>
</evidence>
<keyword evidence="5" id="KW-0256">Endoplasmic reticulum</keyword>
<keyword evidence="6" id="KW-0735">Signal-anchor</keyword>
<dbReference type="InterPro" id="IPR051307">
    <property type="entry name" value="OST4"/>
</dbReference>
<dbReference type="EMBL" id="NHOQ01001000">
    <property type="protein sequence ID" value="PWA27592.1"/>
    <property type="molecule type" value="Genomic_DNA"/>
</dbReference>
<gene>
    <name evidence="10" type="ORF">CCH79_00000202</name>
</gene>
<dbReference type="PANTHER" id="PTHR48164">
    <property type="entry name" value="DOLICHYL-DIPHOSPHOOLIGOSACCHARIDE--PROTEIN GLYCOSYLTRANSFERASE SUBUNIT 4"/>
    <property type="match status" value="1"/>
</dbReference>
<evidence type="ECO:0000313" key="11">
    <source>
        <dbReference type="Proteomes" id="UP000250572"/>
    </source>
</evidence>
<name>A0A315W6Y7_GAMAF</name>
<dbReference type="Pfam" id="PF10215">
    <property type="entry name" value="Ost4"/>
    <property type="match status" value="1"/>
</dbReference>
<dbReference type="InterPro" id="IPR018943">
    <property type="entry name" value="Oligosaccaryltransferase"/>
</dbReference>
<evidence type="ECO:0000256" key="9">
    <source>
        <dbReference type="SAM" id="Phobius"/>
    </source>
</evidence>
<dbReference type="GO" id="GO:0018279">
    <property type="term" value="P:protein N-linked glycosylation via asparagine"/>
    <property type="evidence" value="ECO:0007669"/>
    <property type="project" value="TreeGrafter"/>
</dbReference>
<accession>A0A315W6Y7</accession>
<comment type="subcellular location">
    <subcellularLocation>
        <location evidence="1">Endoplasmic reticulum membrane</location>
        <topology evidence="1">Single-pass type III membrane protein</topology>
    </subcellularLocation>
</comment>
<organism evidence="10 11">
    <name type="scientific">Gambusia affinis</name>
    <name type="common">Western mosquitofish</name>
    <name type="synonym">Heterandria affinis</name>
    <dbReference type="NCBI Taxonomy" id="33528"/>
    <lineage>
        <taxon>Eukaryota</taxon>
        <taxon>Metazoa</taxon>
        <taxon>Chordata</taxon>
        <taxon>Craniata</taxon>
        <taxon>Vertebrata</taxon>
        <taxon>Euteleostomi</taxon>
        <taxon>Actinopterygii</taxon>
        <taxon>Neopterygii</taxon>
        <taxon>Teleostei</taxon>
        <taxon>Neoteleostei</taxon>
        <taxon>Acanthomorphata</taxon>
        <taxon>Ovalentaria</taxon>
        <taxon>Atherinomorphae</taxon>
        <taxon>Cyprinodontiformes</taxon>
        <taxon>Poeciliidae</taxon>
        <taxon>Poeciliinae</taxon>
        <taxon>Gambusia</taxon>
    </lineage>
</organism>
<evidence type="ECO:0000256" key="8">
    <source>
        <dbReference type="ARBA" id="ARBA00023136"/>
    </source>
</evidence>
<evidence type="ECO:0000256" key="5">
    <source>
        <dbReference type="ARBA" id="ARBA00022824"/>
    </source>
</evidence>
<dbReference type="Proteomes" id="UP000250572">
    <property type="component" value="Unassembled WGS sequence"/>
</dbReference>
<evidence type="ECO:0000256" key="4">
    <source>
        <dbReference type="ARBA" id="ARBA00022692"/>
    </source>
</evidence>
<keyword evidence="4 9" id="KW-0812">Transmembrane</keyword>
<protein>
    <recommendedName>
        <fullName evidence="3">Dolichyl-diphosphooligosaccharide--protein glycosyltransferase subunit 4</fullName>
    </recommendedName>
</protein>
<keyword evidence="7 9" id="KW-1133">Transmembrane helix</keyword>
<evidence type="ECO:0000313" key="10">
    <source>
        <dbReference type="EMBL" id="PWA27592.1"/>
    </source>
</evidence>
<comment type="caution">
    <text evidence="10">The sequence shown here is derived from an EMBL/GenBank/DDBJ whole genome shotgun (WGS) entry which is preliminary data.</text>
</comment>
<dbReference type="SUPFAM" id="SSF103464">
    <property type="entry name" value="Oligosaccharyltransferase subunit ost4p"/>
    <property type="match status" value="1"/>
</dbReference>
<proteinExistence type="inferred from homology"/>
<sequence length="170" mass="18764">MNPVNVMRFGASHAYRLVFNGNETLPKRPVCPSLGSGCRLRCAASVTRAGSLRAFTPLRHQPSVDNLWIAYFGTLYRSLPLSPMAGNFINDGALHRMVTDVQLAIFANMLGVSLFLLVVLYHYVAVNNPKKQECLLGDESPQSLGGLGLAARRARTEAFWASYLDWLHKA</sequence>
<feature type="transmembrane region" description="Helical" evidence="9">
    <location>
        <begin position="103"/>
        <end position="124"/>
    </location>
</feature>